<feature type="coiled-coil region" evidence="1">
    <location>
        <begin position="61"/>
        <end position="88"/>
    </location>
</feature>
<evidence type="ECO:0000256" key="1">
    <source>
        <dbReference type="SAM" id="Coils"/>
    </source>
</evidence>
<dbReference type="Gene3D" id="3.40.50.620">
    <property type="entry name" value="HUPs"/>
    <property type="match status" value="1"/>
</dbReference>
<dbReference type="EMBL" id="UINC01208014">
    <property type="protein sequence ID" value="SVE30361.1"/>
    <property type="molecule type" value="Genomic_DNA"/>
</dbReference>
<proteinExistence type="predicted"/>
<keyword evidence="1" id="KW-0175">Coiled coil</keyword>
<feature type="domain" description="UspA" evidence="2">
    <location>
        <begin position="15"/>
        <end position="86"/>
    </location>
</feature>
<evidence type="ECO:0000313" key="3">
    <source>
        <dbReference type="EMBL" id="SVE30361.1"/>
    </source>
</evidence>
<gene>
    <name evidence="3" type="ORF">METZ01_LOCUS483215</name>
</gene>
<dbReference type="SUPFAM" id="SSF52402">
    <property type="entry name" value="Adenine nucleotide alpha hydrolases-like"/>
    <property type="match status" value="1"/>
</dbReference>
<evidence type="ECO:0000259" key="2">
    <source>
        <dbReference type="Pfam" id="PF00582"/>
    </source>
</evidence>
<feature type="non-terminal residue" evidence="3">
    <location>
        <position position="97"/>
    </location>
</feature>
<organism evidence="3">
    <name type="scientific">marine metagenome</name>
    <dbReference type="NCBI Taxonomy" id="408172"/>
    <lineage>
        <taxon>unclassified sequences</taxon>
        <taxon>metagenomes</taxon>
        <taxon>ecological metagenomes</taxon>
    </lineage>
</organism>
<dbReference type="InterPro" id="IPR006016">
    <property type="entry name" value="UspA"/>
</dbReference>
<dbReference type="AlphaFoldDB" id="A0A383CDW8"/>
<dbReference type="InterPro" id="IPR014729">
    <property type="entry name" value="Rossmann-like_a/b/a_fold"/>
</dbReference>
<accession>A0A383CDW8</accession>
<name>A0A383CDW8_9ZZZZ</name>
<sequence>VANQQGHVPGKITYLVCVDESDDCRVAMRLAALRARNTGGHVFLLYVVEPASFQHWGSVSEVMAEERRQEAEERLNALAEEVHNYAGIRPVLFVQQG</sequence>
<protein>
    <recommendedName>
        <fullName evidence="2">UspA domain-containing protein</fullName>
    </recommendedName>
</protein>
<reference evidence="3" key="1">
    <citation type="submission" date="2018-05" db="EMBL/GenBank/DDBJ databases">
        <authorList>
            <person name="Lanie J.A."/>
            <person name="Ng W.-L."/>
            <person name="Kazmierczak K.M."/>
            <person name="Andrzejewski T.M."/>
            <person name="Davidsen T.M."/>
            <person name="Wayne K.J."/>
            <person name="Tettelin H."/>
            <person name="Glass J.I."/>
            <person name="Rusch D."/>
            <person name="Podicherti R."/>
            <person name="Tsui H.-C.T."/>
            <person name="Winkler M.E."/>
        </authorList>
    </citation>
    <scope>NUCLEOTIDE SEQUENCE</scope>
</reference>
<feature type="non-terminal residue" evidence="3">
    <location>
        <position position="1"/>
    </location>
</feature>
<dbReference type="Pfam" id="PF00582">
    <property type="entry name" value="Usp"/>
    <property type="match status" value="1"/>
</dbReference>